<sequence>MGNSACCADRKDYNQKEEDKMSKRCSQNKNFISDTNCACKCAKLNQNEREGKLNECTKVTTGDRTPSSKNTPHRNPIIPYFEISNDSEDSPEIDSPMKAKNLTLNPRNKELLLKKKISATRLMASEVSSHKNRMKRKKNKPSVSKQRRSYQKSKEAISFENSIIRQYSKHGGIATKNNSKQRKSLFLD</sequence>
<comment type="caution">
    <text evidence="2">The sequence shown here is derived from an EMBL/GenBank/DDBJ whole genome shotgun (WGS) entry which is preliminary data.</text>
</comment>
<dbReference type="Proteomes" id="UP001295684">
    <property type="component" value="Unassembled WGS sequence"/>
</dbReference>
<evidence type="ECO:0000313" key="2">
    <source>
        <dbReference type="EMBL" id="CAI2369220.1"/>
    </source>
</evidence>
<dbReference type="EMBL" id="CAMPGE010010371">
    <property type="protein sequence ID" value="CAI2369220.1"/>
    <property type="molecule type" value="Genomic_DNA"/>
</dbReference>
<name>A0AAD1XCG0_EUPCR</name>
<gene>
    <name evidence="2" type="ORF">ECRASSUSDP1_LOCUS10518</name>
</gene>
<organism evidence="2 3">
    <name type="scientific">Euplotes crassus</name>
    <dbReference type="NCBI Taxonomy" id="5936"/>
    <lineage>
        <taxon>Eukaryota</taxon>
        <taxon>Sar</taxon>
        <taxon>Alveolata</taxon>
        <taxon>Ciliophora</taxon>
        <taxon>Intramacronucleata</taxon>
        <taxon>Spirotrichea</taxon>
        <taxon>Hypotrichia</taxon>
        <taxon>Euplotida</taxon>
        <taxon>Euplotidae</taxon>
        <taxon>Moneuplotes</taxon>
    </lineage>
</organism>
<proteinExistence type="predicted"/>
<feature type="compositionally biased region" description="Basic residues" evidence="1">
    <location>
        <begin position="130"/>
        <end position="151"/>
    </location>
</feature>
<evidence type="ECO:0000313" key="3">
    <source>
        <dbReference type="Proteomes" id="UP001295684"/>
    </source>
</evidence>
<accession>A0AAD1XCG0</accession>
<keyword evidence="3" id="KW-1185">Reference proteome</keyword>
<feature type="region of interest" description="Disordered" evidence="1">
    <location>
        <begin position="58"/>
        <end position="99"/>
    </location>
</feature>
<feature type="region of interest" description="Disordered" evidence="1">
    <location>
        <begin position="126"/>
        <end position="156"/>
    </location>
</feature>
<reference evidence="2" key="1">
    <citation type="submission" date="2023-07" db="EMBL/GenBank/DDBJ databases">
        <authorList>
            <consortium name="AG Swart"/>
            <person name="Singh M."/>
            <person name="Singh A."/>
            <person name="Seah K."/>
            <person name="Emmerich C."/>
        </authorList>
    </citation>
    <scope>NUCLEOTIDE SEQUENCE</scope>
    <source>
        <strain evidence="2">DP1</strain>
    </source>
</reference>
<protein>
    <submittedName>
        <fullName evidence="2">Uncharacterized protein</fullName>
    </submittedName>
</protein>
<feature type="compositionally biased region" description="Polar residues" evidence="1">
    <location>
        <begin position="58"/>
        <end position="70"/>
    </location>
</feature>
<evidence type="ECO:0000256" key="1">
    <source>
        <dbReference type="SAM" id="MobiDB-lite"/>
    </source>
</evidence>
<dbReference type="AlphaFoldDB" id="A0AAD1XCG0"/>